<sequence>MSEPPTVLVDLAGFDGLPVARALFGSAIDRIAPLQSLESLVGETIPVSVLRLCENNFRVRLAESDLAAFTTAFQMHQQQRVWLKQFDWLGSLLLPDQMHLLAPLITPKPPHRIAGLQPNCAAPGRINNISVLVWRHAIQAKPAVELHLASEDRSTVETLLPLTVGNLP</sequence>
<dbReference type="AlphaFoldDB" id="A0AA96WFH4"/>
<gene>
    <name evidence="1" type="ORF">HJG54_15260</name>
</gene>
<evidence type="ECO:0000313" key="1">
    <source>
        <dbReference type="EMBL" id="WNZ24084.1"/>
    </source>
</evidence>
<accession>A0AA96WFH4</accession>
<organism evidence="1">
    <name type="scientific">Leptolyngbya sp. NK1-12</name>
    <dbReference type="NCBI Taxonomy" id="2547451"/>
    <lineage>
        <taxon>Bacteria</taxon>
        <taxon>Bacillati</taxon>
        <taxon>Cyanobacteriota</taxon>
        <taxon>Cyanophyceae</taxon>
        <taxon>Leptolyngbyales</taxon>
        <taxon>Leptolyngbyaceae</taxon>
        <taxon>Leptolyngbya group</taxon>
        <taxon>Leptolyngbya</taxon>
    </lineage>
</organism>
<reference evidence="1" key="1">
    <citation type="submission" date="2020-05" db="EMBL/GenBank/DDBJ databases">
        <authorList>
            <person name="Zhu T."/>
            <person name="Keshari N."/>
            <person name="Lu X."/>
        </authorList>
    </citation>
    <scope>NUCLEOTIDE SEQUENCE</scope>
    <source>
        <strain evidence="1">NK1-12</strain>
    </source>
</reference>
<dbReference type="EMBL" id="CP053586">
    <property type="protein sequence ID" value="WNZ24084.1"/>
    <property type="molecule type" value="Genomic_DNA"/>
</dbReference>
<dbReference type="RefSeq" id="WP_316429682.1">
    <property type="nucleotide sequence ID" value="NZ_CP053586.1"/>
</dbReference>
<protein>
    <submittedName>
        <fullName evidence="1">Uncharacterized protein</fullName>
    </submittedName>
</protein>
<name>A0AA96WFH4_9CYAN</name>
<proteinExistence type="predicted"/>